<name>A0A940XY13_9ACTN</name>
<dbReference type="RefSeq" id="WP_210880952.1">
    <property type="nucleotide sequence ID" value="NZ_JAGPYQ010000001.1"/>
</dbReference>
<reference evidence="2 3" key="1">
    <citation type="submission" date="2021-04" db="EMBL/GenBank/DDBJ databases">
        <authorList>
            <person name="Tang X."/>
            <person name="Zhou X."/>
            <person name="Chen X."/>
            <person name="Cernava T."/>
            <person name="Zhang C."/>
        </authorList>
    </citation>
    <scope>NUCLEOTIDE SEQUENCE [LARGE SCALE GENOMIC DNA]</scope>
    <source>
        <strain evidence="2 3">BH-SS-21</strain>
    </source>
</reference>
<sequence>MPIVKHTYDAKLHREGTVGRRGSCSWHGEKACSEQPTSSYETPNGMMAACPRAERQIEDLYSTSASGRTRVARSDIHE</sequence>
<comment type="caution">
    <text evidence="2">The sequence shown here is derived from an EMBL/GenBank/DDBJ whole genome shotgun (WGS) entry which is preliminary data.</text>
</comment>
<dbReference type="AlphaFoldDB" id="A0A940XY13"/>
<evidence type="ECO:0000313" key="2">
    <source>
        <dbReference type="EMBL" id="MBQ0847224.1"/>
    </source>
</evidence>
<protein>
    <submittedName>
        <fullName evidence="2">Uncharacterized protein</fullName>
    </submittedName>
</protein>
<evidence type="ECO:0000256" key="1">
    <source>
        <dbReference type="SAM" id="MobiDB-lite"/>
    </source>
</evidence>
<proteinExistence type="predicted"/>
<keyword evidence="3" id="KW-1185">Reference proteome</keyword>
<organism evidence="2 3">
    <name type="scientific">Streptomyces liliiviolaceus</name>
    <dbReference type="NCBI Taxonomy" id="2823109"/>
    <lineage>
        <taxon>Bacteria</taxon>
        <taxon>Bacillati</taxon>
        <taxon>Actinomycetota</taxon>
        <taxon>Actinomycetes</taxon>
        <taxon>Kitasatosporales</taxon>
        <taxon>Streptomycetaceae</taxon>
        <taxon>Streptomyces</taxon>
    </lineage>
</organism>
<accession>A0A940XY13</accession>
<feature type="region of interest" description="Disordered" evidence="1">
    <location>
        <begin position="19"/>
        <end position="44"/>
    </location>
</feature>
<dbReference type="EMBL" id="JAGPYQ010000001">
    <property type="protein sequence ID" value="MBQ0847224.1"/>
    <property type="molecule type" value="Genomic_DNA"/>
</dbReference>
<gene>
    <name evidence="2" type="ORF">J8N05_03170</name>
</gene>
<evidence type="ECO:0000313" key="3">
    <source>
        <dbReference type="Proteomes" id="UP000677413"/>
    </source>
</evidence>
<dbReference type="Proteomes" id="UP000677413">
    <property type="component" value="Unassembled WGS sequence"/>
</dbReference>